<evidence type="ECO:0000313" key="6">
    <source>
        <dbReference type="Proteomes" id="UP001163266"/>
    </source>
</evidence>
<dbReference type="PANTHER" id="PTHR30483:SF6">
    <property type="entry name" value="PERIPLASMIC BINDING PROTEIN OF ABC TRANSPORTER FOR NATURAL AMINO ACIDS"/>
    <property type="match status" value="1"/>
</dbReference>
<evidence type="ECO:0000259" key="4">
    <source>
        <dbReference type="Pfam" id="PF13458"/>
    </source>
</evidence>
<dbReference type="RefSeq" id="WP_264891428.1">
    <property type="nucleotide sequence ID" value="NZ_CP110257.1"/>
</dbReference>
<comment type="similarity">
    <text evidence="1">Belongs to the leucine-binding protein family.</text>
</comment>
<gene>
    <name evidence="5" type="ORF">OMP39_09135</name>
</gene>
<keyword evidence="6" id="KW-1185">Reference proteome</keyword>
<proteinExistence type="inferred from homology"/>
<name>A0ABY6MMY6_9BURK</name>
<evidence type="ECO:0000256" key="1">
    <source>
        <dbReference type="ARBA" id="ARBA00010062"/>
    </source>
</evidence>
<dbReference type="EMBL" id="CP110257">
    <property type="protein sequence ID" value="UZD53858.1"/>
    <property type="molecule type" value="Genomic_DNA"/>
</dbReference>
<evidence type="ECO:0000256" key="3">
    <source>
        <dbReference type="SAM" id="SignalP"/>
    </source>
</evidence>
<dbReference type="CDD" id="cd06337">
    <property type="entry name" value="PBP1_ABC_ligand_binding-like"/>
    <property type="match status" value="1"/>
</dbReference>
<evidence type="ECO:0000313" key="5">
    <source>
        <dbReference type="EMBL" id="UZD53858.1"/>
    </source>
</evidence>
<dbReference type="Pfam" id="PF13458">
    <property type="entry name" value="Peripla_BP_6"/>
    <property type="match status" value="1"/>
</dbReference>
<dbReference type="InterPro" id="IPR051010">
    <property type="entry name" value="BCAA_transport"/>
</dbReference>
<dbReference type="Proteomes" id="UP001163266">
    <property type="component" value="Chromosome"/>
</dbReference>
<feature type="signal peptide" evidence="3">
    <location>
        <begin position="1"/>
        <end position="21"/>
    </location>
</feature>
<evidence type="ECO:0000256" key="2">
    <source>
        <dbReference type="ARBA" id="ARBA00022729"/>
    </source>
</evidence>
<dbReference type="InterPro" id="IPR028081">
    <property type="entry name" value="Leu-bd"/>
</dbReference>
<reference evidence="5" key="1">
    <citation type="submission" date="2022-10" db="EMBL/GenBank/DDBJ databases">
        <title>Complete genome sequence of Schlegelella aquatica LMG 23380.</title>
        <authorList>
            <person name="Musilova J."/>
            <person name="Kourilova X."/>
            <person name="Bezdicek M."/>
            <person name="Hermankova K."/>
            <person name="Obruca S."/>
            <person name="Sedlar K."/>
        </authorList>
    </citation>
    <scope>NUCLEOTIDE SEQUENCE</scope>
    <source>
        <strain evidence="5">LMG 23380</strain>
    </source>
</reference>
<feature type="chain" id="PRO_5046408002" evidence="3">
    <location>
        <begin position="22"/>
        <end position="416"/>
    </location>
</feature>
<dbReference type="Gene3D" id="3.40.50.2300">
    <property type="match status" value="2"/>
</dbReference>
<organism evidence="5 6">
    <name type="scientific">Caldimonas aquatica</name>
    <dbReference type="NCBI Taxonomy" id="376175"/>
    <lineage>
        <taxon>Bacteria</taxon>
        <taxon>Pseudomonadati</taxon>
        <taxon>Pseudomonadota</taxon>
        <taxon>Betaproteobacteria</taxon>
        <taxon>Burkholderiales</taxon>
        <taxon>Sphaerotilaceae</taxon>
        <taxon>Caldimonas</taxon>
    </lineage>
</organism>
<accession>A0ABY6MMY6</accession>
<dbReference type="PANTHER" id="PTHR30483">
    <property type="entry name" value="LEUCINE-SPECIFIC-BINDING PROTEIN"/>
    <property type="match status" value="1"/>
</dbReference>
<dbReference type="InterPro" id="IPR028082">
    <property type="entry name" value="Peripla_BP_I"/>
</dbReference>
<keyword evidence="2 3" id="KW-0732">Signal</keyword>
<dbReference type="SUPFAM" id="SSF53822">
    <property type="entry name" value="Periplasmic binding protein-like I"/>
    <property type="match status" value="1"/>
</dbReference>
<protein>
    <submittedName>
        <fullName evidence="5">ABC transporter substrate-binding protein</fullName>
    </submittedName>
</protein>
<feature type="domain" description="Leucine-binding protein" evidence="4">
    <location>
        <begin position="29"/>
        <end position="366"/>
    </location>
</feature>
<sequence length="416" mass="44696">MKRRHLLTAAAAWAALPAASAQPAGEDATLRVALISPTTGALAAFGLTNTYVHELLAPRLAAGLESPGRGRRIVRLELHDAASSPARAGELAASLVASGVHMVLASGTPETCNPVSDVCEAAGVPCVTTVAPWQAWFHGRKGHPDKGFQWTYHFFVGLEDFTDIYSSLLARAGLGTVVGGLWPDDIDGGAFLEVMPRAFAQRGLTLMDPGRVRLAAPDYTGIATRLRDARVNMVTGVLPPPVAQAFFEAARQVGYQPRMATIAKAFPFPDTVDRRSLPGLALCNEVWWSPAWPFRSGLTGETSAQIVREYEQRTGRQWIQTLGFSHALVDLAAQVIQQAAEPTRPSLGQALRRIQARTVVGPLSFAGRMPALNVCSTPAVGGQWLKDERGRWVLQVVDNTRSPFIPVTAKFATVPL</sequence>